<sequence length="289" mass="32023">MEFEEACNTAENIGFDDLNAQSIDLLDALVSEWNLDRPPMYRLDDARSILTSVAPLSSSSEATTMAEENNSLRTGRSSPVARPRQTRSLYVIDEEPEMTGRKKESTVDKTEASMYVMDKHAPLLTFEAIGEAKSEYYWSGEETVYNEPANGDAGDLMDDKIPFSARNATSANVVHSAIDQHHTMVDRDRLFNLLMAYQNLSQTSVDRDRLFNLLMAYQNLSQTSGSKAFECGSEIVSDSISSSFSDQQREDNRASCRANCQVSAAIGLPRDKLQTAIEKCKIGCGKAIP</sequence>
<dbReference type="AlphaFoldDB" id="A0A2A6BP48"/>
<reference evidence="3" key="1">
    <citation type="journal article" date="2008" name="Nat. Genet.">
        <title>The Pristionchus pacificus genome provides a unique perspective on nematode lifestyle and parasitism.</title>
        <authorList>
            <person name="Dieterich C."/>
            <person name="Clifton S.W."/>
            <person name="Schuster L.N."/>
            <person name="Chinwalla A."/>
            <person name="Delehaunty K."/>
            <person name="Dinkelacker I."/>
            <person name="Fulton L."/>
            <person name="Fulton R."/>
            <person name="Godfrey J."/>
            <person name="Minx P."/>
            <person name="Mitreva M."/>
            <person name="Roeseler W."/>
            <person name="Tian H."/>
            <person name="Witte H."/>
            <person name="Yang S.P."/>
            <person name="Wilson R.K."/>
            <person name="Sommer R.J."/>
        </authorList>
    </citation>
    <scope>NUCLEOTIDE SEQUENCE [LARGE SCALE GENOMIC DNA]</scope>
    <source>
        <strain evidence="3">PS312</strain>
    </source>
</reference>
<protein>
    <submittedName>
        <fullName evidence="2">Uncharacterized protein</fullName>
    </submittedName>
</protein>
<name>A0A2A6BP48_PRIPA</name>
<gene>
    <name evidence="2" type="primary">WBGene00090158</name>
</gene>
<accession>A0A2A6BP48</accession>
<feature type="compositionally biased region" description="Polar residues" evidence="1">
    <location>
        <begin position="56"/>
        <end position="77"/>
    </location>
</feature>
<feature type="region of interest" description="Disordered" evidence="1">
    <location>
        <begin position="56"/>
        <end position="87"/>
    </location>
</feature>
<evidence type="ECO:0000256" key="1">
    <source>
        <dbReference type="SAM" id="MobiDB-lite"/>
    </source>
</evidence>
<organism evidence="2 3">
    <name type="scientific">Pristionchus pacificus</name>
    <name type="common">Parasitic nematode worm</name>
    <dbReference type="NCBI Taxonomy" id="54126"/>
    <lineage>
        <taxon>Eukaryota</taxon>
        <taxon>Metazoa</taxon>
        <taxon>Ecdysozoa</taxon>
        <taxon>Nematoda</taxon>
        <taxon>Chromadorea</taxon>
        <taxon>Rhabditida</taxon>
        <taxon>Rhabditina</taxon>
        <taxon>Diplogasteromorpha</taxon>
        <taxon>Diplogasteroidea</taxon>
        <taxon>Neodiplogasteridae</taxon>
        <taxon>Pristionchus</taxon>
    </lineage>
</organism>
<keyword evidence="3" id="KW-1185">Reference proteome</keyword>
<dbReference type="EnsemblMetazoa" id="PPA00604.1">
    <property type="protein sequence ID" value="PPA00604.1"/>
    <property type="gene ID" value="WBGene00090158"/>
</dbReference>
<accession>A0A8R1U1Z0</accession>
<evidence type="ECO:0000313" key="2">
    <source>
        <dbReference type="EnsemblMetazoa" id="PPA00604.1"/>
    </source>
</evidence>
<dbReference type="Proteomes" id="UP000005239">
    <property type="component" value="Unassembled WGS sequence"/>
</dbReference>
<evidence type="ECO:0000313" key="3">
    <source>
        <dbReference type="Proteomes" id="UP000005239"/>
    </source>
</evidence>
<reference evidence="2" key="2">
    <citation type="submission" date="2022-06" db="UniProtKB">
        <authorList>
            <consortium name="EnsemblMetazoa"/>
        </authorList>
    </citation>
    <scope>IDENTIFICATION</scope>
    <source>
        <strain evidence="2">PS312</strain>
    </source>
</reference>
<proteinExistence type="predicted"/>